<dbReference type="AlphaFoldDB" id="A0A9P9A113"/>
<dbReference type="PANTHER" id="PTHR22093:SF0">
    <property type="entry name" value="LEUKOCYTE RECEPTOR CLUSTER MEMBER 1"/>
    <property type="match status" value="1"/>
</dbReference>
<dbReference type="InterPro" id="IPR039875">
    <property type="entry name" value="LENG1-like"/>
</dbReference>
<dbReference type="Proteomes" id="UP000758603">
    <property type="component" value="Unassembled WGS sequence"/>
</dbReference>
<dbReference type="RefSeq" id="XP_045960789.1">
    <property type="nucleotide sequence ID" value="XM_046109064.1"/>
</dbReference>
<protein>
    <recommendedName>
        <fullName evidence="2">CBF1-interacting co-repressor CIR N-terminal domain-containing protein</fullName>
    </recommendedName>
</protein>
<feature type="compositionally biased region" description="Basic and acidic residues" evidence="1">
    <location>
        <begin position="253"/>
        <end position="281"/>
    </location>
</feature>
<evidence type="ECO:0000256" key="1">
    <source>
        <dbReference type="SAM" id="MobiDB-lite"/>
    </source>
</evidence>
<organism evidence="3 4">
    <name type="scientific">Truncatella angustata</name>
    <dbReference type="NCBI Taxonomy" id="152316"/>
    <lineage>
        <taxon>Eukaryota</taxon>
        <taxon>Fungi</taxon>
        <taxon>Dikarya</taxon>
        <taxon>Ascomycota</taxon>
        <taxon>Pezizomycotina</taxon>
        <taxon>Sordariomycetes</taxon>
        <taxon>Xylariomycetidae</taxon>
        <taxon>Amphisphaeriales</taxon>
        <taxon>Sporocadaceae</taxon>
        <taxon>Truncatella</taxon>
    </lineage>
</organism>
<dbReference type="OrthoDB" id="2159131at2759"/>
<evidence type="ECO:0000313" key="4">
    <source>
        <dbReference type="Proteomes" id="UP000758603"/>
    </source>
</evidence>
<reference evidence="3" key="1">
    <citation type="journal article" date="2021" name="Nat. Commun.">
        <title>Genetic determinants of endophytism in the Arabidopsis root mycobiome.</title>
        <authorList>
            <person name="Mesny F."/>
            <person name="Miyauchi S."/>
            <person name="Thiergart T."/>
            <person name="Pickel B."/>
            <person name="Atanasova L."/>
            <person name="Karlsson M."/>
            <person name="Huettel B."/>
            <person name="Barry K.W."/>
            <person name="Haridas S."/>
            <person name="Chen C."/>
            <person name="Bauer D."/>
            <person name="Andreopoulos W."/>
            <person name="Pangilinan J."/>
            <person name="LaButti K."/>
            <person name="Riley R."/>
            <person name="Lipzen A."/>
            <person name="Clum A."/>
            <person name="Drula E."/>
            <person name="Henrissat B."/>
            <person name="Kohler A."/>
            <person name="Grigoriev I.V."/>
            <person name="Martin F.M."/>
            <person name="Hacquard S."/>
        </authorList>
    </citation>
    <scope>NUCLEOTIDE SEQUENCE</scope>
    <source>
        <strain evidence="3">MPI-SDFR-AT-0073</strain>
    </source>
</reference>
<feature type="compositionally biased region" description="Basic and acidic residues" evidence="1">
    <location>
        <begin position="66"/>
        <end position="90"/>
    </location>
</feature>
<name>A0A9P9A113_9PEZI</name>
<dbReference type="SMART" id="SM01083">
    <property type="entry name" value="Cir_N"/>
    <property type="match status" value="1"/>
</dbReference>
<evidence type="ECO:0000259" key="2">
    <source>
        <dbReference type="SMART" id="SM01083"/>
    </source>
</evidence>
<gene>
    <name evidence="3" type="ORF">BKA67DRAFT_687986</name>
</gene>
<accession>A0A9P9A113</accession>
<feature type="region of interest" description="Disordered" evidence="1">
    <location>
        <begin position="53"/>
        <end position="293"/>
    </location>
</feature>
<proteinExistence type="predicted"/>
<sequence length="355" mass="40278">MPLHLLGKKSWNVYNSDNIERVRRDEAVAREREHAEEQRLQEIDADRRLAILRGEVPPPLPSTDEPSDRPNAKEDGSYRQPDRDRDAPGRERKKRKRQGEDDTDFEMRLAQERASGPSAYSRGDEGGATALIPHKSSDAPLTDVSGHIDLFGGSSSSTSVRDTRKNAEAEAEKARKKREYEDQYTMRFSNAAGLKAPASGPWYAPAAGVKRQQEGEDEGKDAFGRPDPGRKDRDVARIVSSDPLAMMRRGAAKVREVEKERKTANEERERETRRLHREERRREKKRRRRDERDNEKGIIVTEETNTKKDGDIGIIIDTGVRTEAREAPIDGMGETADWLHSWGFTNTGAVNKRTI</sequence>
<comment type="caution">
    <text evidence="3">The sequence shown here is derived from an EMBL/GenBank/DDBJ whole genome shotgun (WGS) entry which is preliminary data.</text>
</comment>
<dbReference type="GeneID" id="70137955"/>
<dbReference type="EMBL" id="JAGPXC010000002">
    <property type="protein sequence ID" value="KAH6656555.1"/>
    <property type="molecule type" value="Genomic_DNA"/>
</dbReference>
<evidence type="ECO:0000313" key="3">
    <source>
        <dbReference type="EMBL" id="KAH6656555.1"/>
    </source>
</evidence>
<feature type="compositionally biased region" description="Basic and acidic residues" evidence="1">
    <location>
        <begin position="220"/>
        <end position="236"/>
    </location>
</feature>
<dbReference type="PANTHER" id="PTHR22093">
    <property type="entry name" value="LEUKOCYTE RECEPTOR CLUSTER LRC MEMBER 1"/>
    <property type="match status" value="1"/>
</dbReference>
<dbReference type="Pfam" id="PF10197">
    <property type="entry name" value="Cir_N"/>
    <property type="match status" value="1"/>
</dbReference>
<feature type="compositionally biased region" description="Basic and acidic residues" evidence="1">
    <location>
        <begin position="161"/>
        <end position="181"/>
    </location>
</feature>
<dbReference type="InterPro" id="IPR019339">
    <property type="entry name" value="CIR_N_dom"/>
</dbReference>
<feature type="domain" description="CBF1-interacting co-repressor CIR N-terminal" evidence="2">
    <location>
        <begin position="10"/>
        <end position="46"/>
    </location>
</feature>
<keyword evidence="4" id="KW-1185">Reference proteome</keyword>